<dbReference type="EMBL" id="JAWJEJ010000002">
    <property type="protein sequence ID" value="MDV3458914.1"/>
    <property type="molecule type" value="Genomic_DNA"/>
</dbReference>
<keyword evidence="3" id="KW-1185">Reference proteome</keyword>
<gene>
    <name evidence="2" type="ORF">RZN05_18090</name>
</gene>
<evidence type="ECO:0000256" key="1">
    <source>
        <dbReference type="SAM" id="Phobius"/>
    </source>
</evidence>
<proteinExistence type="predicted"/>
<accession>A0ABU3YBZ2</accession>
<dbReference type="RefSeq" id="WP_317228079.1">
    <property type="nucleotide sequence ID" value="NZ_JAWJEJ010000002.1"/>
</dbReference>
<keyword evidence="1" id="KW-0812">Transmembrane</keyword>
<evidence type="ECO:0000313" key="2">
    <source>
        <dbReference type="EMBL" id="MDV3458914.1"/>
    </source>
</evidence>
<name>A0ABU3YBZ2_9SPHN</name>
<keyword evidence="1" id="KW-1133">Transmembrane helix</keyword>
<comment type="caution">
    <text evidence="2">The sequence shown here is derived from an EMBL/GenBank/DDBJ whole genome shotgun (WGS) entry which is preliminary data.</text>
</comment>
<feature type="transmembrane region" description="Helical" evidence="1">
    <location>
        <begin position="6"/>
        <end position="27"/>
    </location>
</feature>
<protein>
    <submittedName>
        <fullName evidence="2">Uncharacterized protein</fullName>
    </submittedName>
</protein>
<dbReference type="Proteomes" id="UP001273531">
    <property type="component" value="Unassembled WGS sequence"/>
</dbReference>
<sequence length="49" mass="5700">MDSLVIGWAILAAILTLTIYVPIARWLHPRLEAILEGWRSPPDFSRKRR</sequence>
<reference evidence="2 3" key="1">
    <citation type="submission" date="2023-10" db="EMBL/GenBank/DDBJ databases">
        <title>Sphingomonas sp. HF-S4 16S ribosomal RNA gene Genome sequencing and assembly.</title>
        <authorList>
            <person name="Lee H."/>
        </authorList>
    </citation>
    <scope>NUCLEOTIDE SEQUENCE [LARGE SCALE GENOMIC DNA]</scope>
    <source>
        <strain evidence="2 3">HF-S4</strain>
    </source>
</reference>
<organism evidence="2 3">
    <name type="scientific">Sphingomonas agrestis</name>
    <dbReference type="NCBI Taxonomy" id="3080540"/>
    <lineage>
        <taxon>Bacteria</taxon>
        <taxon>Pseudomonadati</taxon>
        <taxon>Pseudomonadota</taxon>
        <taxon>Alphaproteobacteria</taxon>
        <taxon>Sphingomonadales</taxon>
        <taxon>Sphingomonadaceae</taxon>
        <taxon>Sphingomonas</taxon>
    </lineage>
</organism>
<evidence type="ECO:0000313" key="3">
    <source>
        <dbReference type="Proteomes" id="UP001273531"/>
    </source>
</evidence>
<keyword evidence="1" id="KW-0472">Membrane</keyword>